<accession>A0A081BRP3</accession>
<protein>
    <submittedName>
        <fullName evidence="9">Binding-protein-dependent transport systems inner membrane component</fullName>
    </submittedName>
</protein>
<feature type="transmembrane region" description="Helical" evidence="7">
    <location>
        <begin position="301"/>
        <end position="327"/>
    </location>
</feature>
<evidence type="ECO:0000259" key="8">
    <source>
        <dbReference type="PROSITE" id="PS50928"/>
    </source>
</evidence>
<keyword evidence="3" id="KW-1003">Cell membrane</keyword>
<reference evidence="9" key="1">
    <citation type="journal article" date="2015" name="PeerJ">
        <title>First genomic representation of candidate bacterial phylum KSB3 points to enhanced environmental sensing as a trigger of wastewater bulking.</title>
        <authorList>
            <person name="Sekiguchi Y."/>
            <person name="Ohashi A."/>
            <person name="Parks D.H."/>
            <person name="Yamauchi T."/>
            <person name="Tyson G.W."/>
            <person name="Hugenholtz P."/>
        </authorList>
    </citation>
    <scope>NUCLEOTIDE SEQUENCE [LARGE SCALE GENOMIC DNA]</scope>
</reference>
<proteinExistence type="inferred from homology"/>
<gene>
    <name evidence="9" type="ORF">U14_05351</name>
</gene>
<feature type="transmembrane region" description="Helical" evidence="7">
    <location>
        <begin position="189"/>
        <end position="218"/>
    </location>
</feature>
<keyword evidence="6 7" id="KW-0472">Membrane</keyword>
<keyword evidence="5 7" id="KW-1133">Transmembrane helix</keyword>
<evidence type="ECO:0000256" key="7">
    <source>
        <dbReference type="RuleBase" id="RU363032"/>
    </source>
</evidence>
<feature type="domain" description="ABC transmembrane type-1" evidence="8">
    <location>
        <begin position="108"/>
        <end position="324"/>
    </location>
</feature>
<dbReference type="CDD" id="cd06261">
    <property type="entry name" value="TM_PBP2"/>
    <property type="match status" value="1"/>
</dbReference>
<dbReference type="GO" id="GO:0055085">
    <property type="term" value="P:transmembrane transport"/>
    <property type="evidence" value="ECO:0007669"/>
    <property type="project" value="InterPro"/>
</dbReference>
<feature type="transmembrane region" description="Helical" evidence="7">
    <location>
        <begin position="145"/>
        <end position="169"/>
    </location>
</feature>
<evidence type="ECO:0000256" key="6">
    <source>
        <dbReference type="ARBA" id="ARBA00023136"/>
    </source>
</evidence>
<evidence type="ECO:0000256" key="2">
    <source>
        <dbReference type="ARBA" id="ARBA00022448"/>
    </source>
</evidence>
<keyword evidence="2 7" id="KW-0813">Transport</keyword>
<dbReference type="SUPFAM" id="SSF161098">
    <property type="entry name" value="MetI-like"/>
    <property type="match status" value="1"/>
</dbReference>
<keyword evidence="10" id="KW-1185">Reference proteome</keyword>
<feature type="transmembrane region" description="Helical" evidence="7">
    <location>
        <begin position="110"/>
        <end position="133"/>
    </location>
</feature>
<dbReference type="InterPro" id="IPR000515">
    <property type="entry name" value="MetI-like"/>
</dbReference>
<evidence type="ECO:0000256" key="1">
    <source>
        <dbReference type="ARBA" id="ARBA00004651"/>
    </source>
</evidence>
<evidence type="ECO:0000313" key="9">
    <source>
        <dbReference type="EMBL" id="GAK54074.1"/>
    </source>
</evidence>
<evidence type="ECO:0000256" key="4">
    <source>
        <dbReference type="ARBA" id="ARBA00022692"/>
    </source>
</evidence>
<keyword evidence="4 7" id="KW-0812">Transmembrane</keyword>
<dbReference type="HOGENOM" id="CLU_036879_1_0_0"/>
<dbReference type="InterPro" id="IPR035906">
    <property type="entry name" value="MetI-like_sf"/>
</dbReference>
<comment type="similarity">
    <text evidence="7">Belongs to the binding-protein-dependent transport system permease family.</text>
</comment>
<dbReference type="STRING" id="1499966.U14_05351"/>
<dbReference type="PANTHER" id="PTHR43163:SF6">
    <property type="entry name" value="DIPEPTIDE TRANSPORT SYSTEM PERMEASE PROTEIN DPPB-RELATED"/>
    <property type="match status" value="1"/>
</dbReference>
<organism evidence="9">
    <name type="scientific">Candidatus Moduliflexus flocculans</name>
    <dbReference type="NCBI Taxonomy" id="1499966"/>
    <lineage>
        <taxon>Bacteria</taxon>
        <taxon>Candidatus Moduliflexota</taxon>
        <taxon>Candidatus Moduliflexia</taxon>
        <taxon>Candidatus Moduliflexales</taxon>
        <taxon>Candidatus Moduliflexaceae</taxon>
    </lineage>
</organism>
<dbReference type="Proteomes" id="UP000030700">
    <property type="component" value="Unassembled WGS sequence"/>
</dbReference>
<dbReference type="PROSITE" id="PS50928">
    <property type="entry name" value="ABC_TM1"/>
    <property type="match status" value="1"/>
</dbReference>
<evidence type="ECO:0000256" key="3">
    <source>
        <dbReference type="ARBA" id="ARBA00022475"/>
    </source>
</evidence>
<dbReference type="AlphaFoldDB" id="A0A081BRP3"/>
<feature type="transmembrane region" description="Helical" evidence="7">
    <location>
        <begin position="255"/>
        <end position="281"/>
    </location>
</feature>
<dbReference type="Pfam" id="PF00528">
    <property type="entry name" value="BPD_transp_1"/>
    <property type="match status" value="1"/>
</dbReference>
<dbReference type="PANTHER" id="PTHR43163">
    <property type="entry name" value="DIPEPTIDE TRANSPORT SYSTEM PERMEASE PROTEIN DPPB-RELATED"/>
    <property type="match status" value="1"/>
</dbReference>
<comment type="subcellular location">
    <subcellularLocation>
        <location evidence="1 7">Cell membrane</location>
        <topology evidence="1 7">Multi-pass membrane protein</topology>
    </subcellularLocation>
</comment>
<evidence type="ECO:0000313" key="10">
    <source>
        <dbReference type="Proteomes" id="UP000030700"/>
    </source>
</evidence>
<dbReference type="Gene3D" id="1.10.3720.10">
    <property type="entry name" value="MetI-like"/>
    <property type="match status" value="1"/>
</dbReference>
<feature type="transmembrane region" description="Helical" evidence="7">
    <location>
        <begin position="12"/>
        <end position="34"/>
    </location>
</feature>
<sequence length="336" mass="37418">MGGLTKEYVIRRVFMFFLTVWLGSTLIFIIPRLAPGDPITAMVGHMIAQAGKVENAGQLIEAWRKKFGLDGPLYIQYIKYLWSLLRFDLGYSLAQFPQTVNESLARGVPWTLTLLGIATILSFIFGNTIGALLGWRRSPKTLKTILPITLIFTSIPPFMLGILLIYVFGFGLRWFPFSKGSASGIPIGWSWSFIGSAIYHGILPATTIVATSMGLWALGMRGMMISTDSEDFLILAQAKGLTPFRIFWRYAVRNAVLPQFTALALSLGGIVGGSILVEYIFAYPGMGYRFYQAIVSQDYTMIQGIAYMIILSTSLSVLLIDLLYPIIDPRITYQKK</sequence>
<name>A0A081BRP3_9BACT</name>
<evidence type="ECO:0000256" key="5">
    <source>
        <dbReference type="ARBA" id="ARBA00022989"/>
    </source>
</evidence>
<dbReference type="EMBL" id="DF820460">
    <property type="protein sequence ID" value="GAK54074.1"/>
    <property type="molecule type" value="Genomic_DNA"/>
</dbReference>
<dbReference type="GO" id="GO:0005886">
    <property type="term" value="C:plasma membrane"/>
    <property type="evidence" value="ECO:0007669"/>
    <property type="project" value="UniProtKB-SubCell"/>
</dbReference>